<keyword evidence="2" id="KW-0611">Plant defense</keyword>
<dbReference type="InterPro" id="IPR032675">
    <property type="entry name" value="LRR_dom_sf"/>
</dbReference>
<dbReference type="InterPro" id="IPR036388">
    <property type="entry name" value="WH-like_DNA-bd_sf"/>
</dbReference>
<dbReference type="Gene3D" id="1.10.10.10">
    <property type="entry name" value="Winged helix-like DNA-binding domain superfamily/Winged helix DNA-binding domain"/>
    <property type="match status" value="1"/>
</dbReference>
<dbReference type="Pfam" id="PF23598">
    <property type="entry name" value="LRR_14"/>
    <property type="match status" value="1"/>
</dbReference>
<keyword evidence="7" id="KW-1185">Reference proteome</keyword>
<dbReference type="PANTHER" id="PTHR36766:SF30">
    <property type="entry name" value="TIR-NBS TYPE DISEASE RESISTANCE PROTEIN-RELATED"/>
    <property type="match status" value="1"/>
</dbReference>
<dbReference type="PANTHER" id="PTHR36766">
    <property type="entry name" value="PLANT BROAD-SPECTRUM MILDEW RESISTANCE PROTEIN RPW8"/>
    <property type="match status" value="1"/>
</dbReference>
<proteinExistence type="predicted"/>
<dbReference type="Gene3D" id="3.40.50.300">
    <property type="entry name" value="P-loop containing nucleotide triphosphate hydrolases"/>
    <property type="match status" value="1"/>
</dbReference>
<dbReference type="Gene3D" id="3.40.50.1820">
    <property type="entry name" value="alpha/beta hydrolase"/>
    <property type="match status" value="1"/>
</dbReference>
<evidence type="ECO:0000313" key="7">
    <source>
        <dbReference type="Proteomes" id="UP001497522"/>
    </source>
</evidence>
<dbReference type="Pfam" id="PF23559">
    <property type="entry name" value="WHD_DRP"/>
    <property type="match status" value="1"/>
</dbReference>
<dbReference type="SUPFAM" id="SSF52058">
    <property type="entry name" value="L domain-like"/>
    <property type="match status" value="1"/>
</dbReference>
<feature type="domain" description="Disease resistance R13L4/SHOC-2-like LRR" evidence="5">
    <location>
        <begin position="571"/>
        <end position="665"/>
    </location>
</feature>
<feature type="domain" description="NB-ARC" evidence="3">
    <location>
        <begin position="171"/>
        <end position="336"/>
    </location>
</feature>
<evidence type="ECO:0000259" key="3">
    <source>
        <dbReference type="Pfam" id="PF00931"/>
    </source>
</evidence>
<dbReference type="InterPro" id="IPR002182">
    <property type="entry name" value="NB-ARC"/>
</dbReference>
<dbReference type="SUPFAM" id="SSF53474">
    <property type="entry name" value="alpha/beta-Hydrolases"/>
    <property type="match status" value="1"/>
</dbReference>
<protein>
    <recommendedName>
        <fullName evidence="8">NB-ARC domain-containing protein</fullName>
    </recommendedName>
</protein>
<evidence type="ECO:0000259" key="5">
    <source>
        <dbReference type="Pfam" id="PF23598"/>
    </source>
</evidence>
<dbReference type="Pfam" id="PF00931">
    <property type="entry name" value="NB-ARC"/>
    <property type="match status" value="1"/>
</dbReference>
<evidence type="ECO:0000256" key="2">
    <source>
        <dbReference type="ARBA" id="ARBA00022821"/>
    </source>
</evidence>
<feature type="non-terminal residue" evidence="6">
    <location>
        <position position="1"/>
    </location>
</feature>
<dbReference type="PRINTS" id="PR00364">
    <property type="entry name" value="DISEASERSIST"/>
</dbReference>
<keyword evidence="1" id="KW-0677">Repeat</keyword>
<name>A0ABP1BT24_9BRYO</name>
<dbReference type="EMBL" id="OZ023708">
    <property type="protein sequence ID" value="CAK9879439.1"/>
    <property type="molecule type" value="Genomic_DNA"/>
</dbReference>
<organism evidence="6 7">
    <name type="scientific">Sphagnum jensenii</name>
    <dbReference type="NCBI Taxonomy" id="128206"/>
    <lineage>
        <taxon>Eukaryota</taxon>
        <taxon>Viridiplantae</taxon>
        <taxon>Streptophyta</taxon>
        <taxon>Embryophyta</taxon>
        <taxon>Bryophyta</taxon>
        <taxon>Sphagnophytina</taxon>
        <taxon>Sphagnopsida</taxon>
        <taxon>Sphagnales</taxon>
        <taxon>Sphagnaceae</taxon>
        <taxon>Sphagnum</taxon>
    </lineage>
</organism>
<evidence type="ECO:0000259" key="4">
    <source>
        <dbReference type="Pfam" id="PF23559"/>
    </source>
</evidence>
<gene>
    <name evidence="6" type="ORF">CSSPJE1EN2_LOCUS20973</name>
</gene>
<dbReference type="InterPro" id="IPR058922">
    <property type="entry name" value="WHD_DRP"/>
</dbReference>
<dbReference type="Gene3D" id="1.10.8.430">
    <property type="entry name" value="Helical domain of apoptotic protease-activating factors"/>
    <property type="match status" value="1"/>
</dbReference>
<dbReference type="Proteomes" id="UP001497522">
    <property type="component" value="Chromosome 7"/>
</dbReference>
<evidence type="ECO:0000313" key="6">
    <source>
        <dbReference type="EMBL" id="CAK9879439.1"/>
    </source>
</evidence>
<dbReference type="Gene3D" id="3.80.10.10">
    <property type="entry name" value="Ribonuclease Inhibitor"/>
    <property type="match status" value="1"/>
</dbReference>
<feature type="domain" description="Disease resistance protein winged helix" evidence="4">
    <location>
        <begin position="427"/>
        <end position="502"/>
    </location>
</feature>
<reference evidence="6" key="1">
    <citation type="submission" date="2024-03" db="EMBL/GenBank/DDBJ databases">
        <authorList>
            <consortium name="ELIXIR-Norway"/>
            <consortium name="Elixir Norway"/>
        </authorList>
    </citation>
    <scope>NUCLEOTIDE SEQUENCE</scope>
</reference>
<dbReference type="InterPro" id="IPR027417">
    <property type="entry name" value="P-loop_NTPase"/>
</dbReference>
<dbReference type="InterPro" id="IPR055414">
    <property type="entry name" value="LRR_R13L4/SHOC2-like"/>
</dbReference>
<dbReference type="SUPFAM" id="SSF52540">
    <property type="entry name" value="P-loop containing nucleoside triphosphate hydrolases"/>
    <property type="match status" value="1"/>
</dbReference>
<dbReference type="InterPro" id="IPR042197">
    <property type="entry name" value="Apaf_helical"/>
</dbReference>
<evidence type="ECO:0000256" key="1">
    <source>
        <dbReference type="ARBA" id="ARBA00022737"/>
    </source>
</evidence>
<accession>A0ABP1BT24</accession>
<sequence length="689" mass="78356">MWGCRRADCVIHLPTRYEWHHPIVLIGHSFGGLVLKSLVVKLNRESTIRNPINPWSRATVQGAKVFLGNVRGVAFYAVPHAGSSNIGKYVNKLLRCNNRHHPGIMDNIQPRQRDMEQLSVDFDRIVAENEINIYAFCEGRPMEQVEAREGDQALQEVHDLPESTFGLESYVERVGTLLTSEGKNADPRYVGVWGMGGVGKTLLLQRVYGSPKVHGHFQETKFIWRTVGQTPDIMALYRSLSEELGLKPELNANPEDYKLKLQSRFRRKRVFLVLDDVWQDKAFDSLDLAKGKGSVTLLSTRNQSLLKRASPPIKQEHMTPPSKEDSWSLFCVHAFRPPSNVPCELEALAQSMADECQGLPLALKVIGGAMFRKASWEWDSLLKKLRESRMYERPVEEELFERLKLGYALLSEDDWRLKQCFHYFAAFPEDYKIYFDRVLYHWIGEGLVPAHDGDDPRADAFSLLNKLLERSFIESPGEIGPSLIPMDNLLRFKVHDVMRDLAFYILEKDCGTPPGKQLYFYRGGQNLEEVPKECTAIPEALRLSLDTNKLEKLPESFHAPKLVSLLLGENRIVSLSATFFSNFPKLRVLDLSYGEFYSLPEELGDLKDLVCLDLSHCYNLEILPDTIGKLHMLKCLDLSECWKLNYLPCGVVGLTSLQVLHTYCSGIVWAKHTQSGMARETIGASLQDI</sequence>
<dbReference type="InterPro" id="IPR029058">
    <property type="entry name" value="AB_hydrolase_fold"/>
</dbReference>
<evidence type="ECO:0008006" key="8">
    <source>
        <dbReference type="Google" id="ProtNLM"/>
    </source>
</evidence>